<dbReference type="RefSeq" id="WP_138411809.1">
    <property type="nucleotide sequence ID" value="NZ_QLAF01000005.1"/>
</dbReference>
<sequence>MPRRRNVLLILVAAALLLVVAAGQHYRFFEQSWFEFRQWQHAAQWKDRSVWLRDYQVVIQGKVIEGIDDDLSALTFNPDRNTLVAVTNANPRWLELSLDGEVLRDIPLEGFGDPEAIEYVESGLYVISDERTQRLLMVRVDDDTQVVDAAGGQQLALAIDRNGNKGFEGLAYDRKGQRLFVAKERDPVRIYEIQGFPQTGAGEVMDVKVSEDAERDARLFVRDLSSLHYNEKYDHMLVLSDESRMVVELDRDGRPISRLSLRGGDHGLGDTVPQAEGMTMGPDGTVYIVSEPNLFYTFSKSAQAN</sequence>
<reference evidence="5 6" key="1">
    <citation type="journal article" date="2017" name="Eur. J. Clin. Microbiol. Infect. Dis.">
        <title>Uncommonly isolated clinical Pseudomonas: identification and phylogenetic assignation.</title>
        <authorList>
            <person name="Mulet M."/>
            <person name="Gomila M."/>
            <person name="Ramirez A."/>
            <person name="Cardew S."/>
            <person name="Moore E.R."/>
            <person name="Lalucat J."/>
            <person name="Garcia-Valdes E."/>
        </authorList>
    </citation>
    <scope>NUCLEOTIDE SEQUENCE [LARGE SCALE GENOMIC DNA]</scope>
    <source>
        <strain evidence="5 6">SD129</strain>
    </source>
</reference>
<evidence type="ECO:0000256" key="3">
    <source>
        <dbReference type="ARBA" id="ARBA00022475"/>
    </source>
</evidence>
<dbReference type="Gene3D" id="2.120.10.30">
    <property type="entry name" value="TolB, C-terminal domain"/>
    <property type="match status" value="1"/>
</dbReference>
<keyword evidence="6" id="KW-1185">Reference proteome</keyword>
<keyword evidence="3" id="KW-1003">Cell membrane</keyword>
<dbReference type="InterPro" id="IPR011042">
    <property type="entry name" value="6-blade_b-propeller_TolB-like"/>
</dbReference>
<comment type="similarity">
    <text evidence="2">Belongs to the YjiK family.</text>
</comment>
<accession>A0A5R9QDK3</accession>
<dbReference type="GO" id="GO:0005886">
    <property type="term" value="C:plasma membrane"/>
    <property type="evidence" value="ECO:0007669"/>
    <property type="project" value="UniProtKB-SubCell"/>
</dbReference>
<dbReference type="SUPFAM" id="SSF50956">
    <property type="entry name" value="Thermostable phytase (3-phytase)"/>
    <property type="match status" value="1"/>
</dbReference>
<dbReference type="EMBL" id="QLAG01000013">
    <property type="protein sequence ID" value="TLX63217.1"/>
    <property type="molecule type" value="Genomic_DNA"/>
</dbReference>
<name>A0A5R9QDK3_9GAMM</name>
<evidence type="ECO:0000256" key="1">
    <source>
        <dbReference type="ARBA" id="ARBA00004236"/>
    </source>
</evidence>
<dbReference type="CDD" id="cd09971">
    <property type="entry name" value="SdiA-regulated"/>
    <property type="match status" value="1"/>
</dbReference>
<organism evidence="5 6">
    <name type="scientific">Stutzerimonas nosocomialis</name>
    <dbReference type="NCBI Taxonomy" id="1056496"/>
    <lineage>
        <taxon>Bacteria</taxon>
        <taxon>Pseudomonadati</taxon>
        <taxon>Pseudomonadota</taxon>
        <taxon>Gammaproteobacteria</taxon>
        <taxon>Pseudomonadales</taxon>
        <taxon>Pseudomonadaceae</taxon>
        <taxon>Stutzerimonas</taxon>
    </lineage>
</organism>
<evidence type="ECO:0000256" key="2">
    <source>
        <dbReference type="ARBA" id="ARBA00009852"/>
    </source>
</evidence>
<evidence type="ECO:0000256" key="4">
    <source>
        <dbReference type="ARBA" id="ARBA00023136"/>
    </source>
</evidence>
<keyword evidence="5" id="KW-0238">DNA-binding</keyword>
<comment type="caution">
    <text evidence="5">The sequence shown here is derived from an EMBL/GenBank/DDBJ whole genome shotgun (WGS) entry which is preliminary data.</text>
</comment>
<proteinExistence type="inferred from homology"/>
<gene>
    <name evidence="5" type="ORF">DN820_11810</name>
</gene>
<keyword evidence="4" id="KW-0472">Membrane</keyword>
<evidence type="ECO:0000313" key="5">
    <source>
        <dbReference type="EMBL" id="TLX63217.1"/>
    </source>
</evidence>
<comment type="subcellular location">
    <subcellularLocation>
        <location evidence="1">Cell membrane</location>
    </subcellularLocation>
</comment>
<dbReference type="InterPro" id="IPR009722">
    <property type="entry name" value="YjiK/CarP"/>
</dbReference>
<evidence type="ECO:0000313" key="6">
    <source>
        <dbReference type="Proteomes" id="UP000306753"/>
    </source>
</evidence>
<dbReference type="Proteomes" id="UP000306753">
    <property type="component" value="Unassembled WGS sequence"/>
</dbReference>
<dbReference type="GO" id="GO:0003677">
    <property type="term" value="F:DNA binding"/>
    <property type="evidence" value="ECO:0007669"/>
    <property type="project" value="UniProtKB-KW"/>
</dbReference>
<dbReference type="Pfam" id="PF06977">
    <property type="entry name" value="SdiA-regulated"/>
    <property type="match status" value="1"/>
</dbReference>
<protein>
    <submittedName>
        <fullName evidence="5">DNA-binding protein</fullName>
    </submittedName>
</protein>
<dbReference type="AlphaFoldDB" id="A0A5R9QDK3"/>